<dbReference type="GO" id="GO:0031005">
    <property type="term" value="F:filamin binding"/>
    <property type="evidence" value="ECO:0007669"/>
    <property type="project" value="InterPro"/>
</dbReference>
<evidence type="ECO:0000313" key="8">
    <source>
        <dbReference type="Proteomes" id="UP000694427"/>
    </source>
</evidence>
<evidence type="ECO:0000256" key="5">
    <source>
        <dbReference type="ARBA" id="ARBA00023212"/>
    </source>
</evidence>
<sequence length="247" mass="27760">MVGRLNLRNVCDDDPLDMNLKADRPLDSPDSGLPPSPSPSAWLLQGTGAGTPITEDENRGTAVVHNNRHLHALSYGEGIELDPLPLKEIRYTSSVRYDSDRHFIQDVTLQPKGLGLEMCSQTVLALPQSTWRHYKTQLEFQPRHRVQRYQSTTIVYPKHTRTFYTTQLKVGQHSPPPQTLLGLAQDCLRWHLLRVVGPGCGNPQLFVLSAPFLLFLGLLGACVSSRPVLQLHDLRCCFRLYIDSCLL</sequence>
<dbReference type="GO" id="GO:1900158">
    <property type="term" value="P:negative regulation of bone mineralization involved in bone maturation"/>
    <property type="evidence" value="ECO:0007669"/>
    <property type="project" value="TreeGrafter"/>
</dbReference>
<name>A0A8C1NFN0_CYPCA</name>
<organism evidence="7 8">
    <name type="scientific">Cyprinus carpio</name>
    <name type="common">Common carp</name>
    <dbReference type="NCBI Taxonomy" id="7962"/>
    <lineage>
        <taxon>Eukaryota</taxon>
        <taxon>Metazoa</taxon>
        <taxon>Chordata</taxon>
        <taxon>Craniata</taxon>
        <taxon>Vertebrata</taxon>
        <taxon>Euteleostomi</taxon>
        <taxon>Actinopterygii</taxon>
        <taxon>Neopterygii</taxon>
        <taxon>Teleostei</taxon>
        <taxon>Ostariophysi</taxon>
        <taxon>Cypriniformes</taxon>
        <taxon>Cyprinidae</taxon>
        <taxon>Cyprininae</taxon>
        <taxon>Cyprinus</taxon>
    </lineage>
</organism>
<dbReference type="Ensembl" id="ENSCCRT00010100019.1">
    <property type="protein sequence ID" value="ENSCCRP00010090198.1"/>
    <property type="gene ID" value="ENSCCRG00010039440.1"/>
</dbReference>
<dbReference type="GO" id="GO:0061572">
    <property type="term" value="P:actin filament bundle organization"/>
    <property type="evidence" value="ECO:0007669"/>
    <property type="project" value="InterPro"/>
</dbReference>
<dbReference type="GO" id="GO:0032432">
    <property type="term" value="C:actin filament bundle"/>
    <property type="evidence" value="ECO:0007669"/>
    <property type="project" value="TreeGrafter"/>
</dbReference>
<comment type="subcellular location">
    <subcellularLocation>
        <location evidence="1">Cytoplasm</location>
        <location evidence="1">Cytoskeleton</location>
    </subcellularLocation>
</comment>
<dbReference type="PANTHER" id="PTHR31848:SF2">
    <property type="entry name" value="REFILIN-B"/>
    <property type="match status" value="1"/>
</dbReference>
<keyword evidence="4" id="KW-0963">Cytoplasm</keyword>
<dbReference type="AlphaFoldDB" id="A0A8C1NFN0"/>
<dbReference type="GO" id="GO:0048705">
    <property type="term" value="P:skeletal system morphogenesis"/>
    <property type="evidence" value="ECO:0007669"/>
    <property type="project" value="TreeGrafter"/>
</dbReference>
<evidence type="ECO:0000256" key="4">
    <source>
        <dbReference type="ARBA" id="ARBA00022490"/>
    </source>
</evidence>
<proteinExistence type="inferred from homology"/>
<dbReference type="InterPro" id="IPR028215">
    <property type="entry name" value="Refilin"/>
</dbReference>
<evidence type="ECO:0000256" key="3">
    <source>
        <dbReference type="ARBA" id="ARBA00011189"/>
    </source>
</evidence>
<comment type="similarity">
    <text evidence="2">Belongs to the Refilin family.</text>
</comment>
<reference evidence="7" key="1">
    <citation type="submission" date="2025-08" db="UniProtKB">
        <authorList>
            <consortium name="Ensembl"/>
        </authorList>
    </citation>
    <scope>IDENTIFICATION</scope>
</reference>
<dbReference type="Pfam" id="PF15068">
    <property type="entry name" value="FAM101"/>
    <property type="match status" value="1"/>
</dbReference>
<evidence type="ECO:0000313" key="7">
    <source>
        <dbReference type="Ensembl" id="ENSCCRP00010090198.1"/>
    </source>
</evidence>
<protein>
    <submittedName>
        <fullName evidence="7">Refilin B</fullName>
    </submittedName>
</protein>
<keyword evidence="8" id="KW-1185">Reference proteome</keyword>
<dbReference type="Proteomes" id="UP000694427">
    <property type="component" value="Unplaced"/>
</dbReference>
<evidence type="ECO:0000256" key="1">
    <source>
        <dbReference type="ARBA" id="ARBA00004245"/>
    </source>
</evidence>
<feature type="region of interest" description="Disordered" evidence="6">
    <location>
        <begin position="13"/>
        <end position="53"/>
    </location>
</feature>
<accession>A0A8C1NFN0</accession>
<evidence type="ECO:0000256" key="2">
    <source>
        <dbReference type="ARBA" id="ARBA00009886"/>
    </source>
</evidence>
<evidence type="ECO:0000256" key="6">
    <source>
        <dbReference type="SAM" id="MobiDB-lite"/>
    </source>
</evidence>
<keyword evidence="5" id="KW-0206">Cytoskeleton</keyword>
<reference evidence="7" key="2">
    <citation type="submission" date="2025-09" db="UniProtKB">
        <authorList>
            <consortium name="Ensembl"/>
        </authorList>
    </citation>
    <scope>IDENTIFICATION</scope>
</reference>
<dbReference type="PANTHER" id="PTHR31848">
    <property type="match status" value="1"/>
</dbReference>
<dbReference type="GO" id="GO:0061182">
    <property type="term" value="P:negative regulation of chondrocyte development"/>
    <property type="evidence" value="ECO:0007669"/>
    <property type="project" value="TreeGrafter"/>
</dbReference>
<comment type="subunit">
    <text evidence="3">Interacts with FLNA and FLNB.</text>
</comment>